<reference evidence="1" key="1">
    <citation type="submission" date="2023-07" db="EMBL/GenBank/DDBJ databases">
        <title>Black Yeasts Isolated from many extreme environments.</title>
        <authorList>
            <person name="Coleine C."/>
            <person name="Stajich J.E."/>
            <person name="Selbmann L."/>
        </authorList>
    </citation>
    <scope>NUCLEOTIDE SEQUENCE</scope>
    <source>
        <strain evidence="1">CCFEE 5714</strain>
    </source>
</reference>
<evidence type="ECO:0000313" key="2">
    <source>
        <dbReference type="Proteomes" id="UP001281147"/>
    </source>
</evidence>
<gene>
    <name evidence="1" type="ORF">LTR37_017464</name>
</gene>
<protein>
    <submittedName>
        <fullName evidence="1">Uncharacterized protein</fullName>
    </submittedName>
</protein>
<keyword evidence="2" id="KW-1185">Reference proteome</keyword>
<comment type="caution">
    <text evidence="1">The sequence shown here is derived from an EMBL/GenBank/DDBJ whole genome shotgun (WGS) entry which is preliminary data.</text>
</comment>
<evidence type="ECO:0000313" key="1">
    <source>
        <dbReference type="EMBL" id="KAK3697402.1"/>
    </source>
</evidence>
<name>A0ACC3MLG1_9PEZI</name>
<dbReference type="EMBL" id="JAUTXU010000226">
    <property type="protein sequence ID" value="KAK3697402.1"/>
    <property type="molecule type" value="Genomic_DNA"/>
</dbReference>
<dbReference type="Proteomes" id="UP001281147">
    <property type="component" value="Unassembled WGS sequence"/>
</dbReference>
<sequence length="299" mass="33018">MATRVPAKSILKQQSTNTNQTLSDEQKAQAERDRKNLGIALRHASRIQYQKDVEARILSHIETLLDFPPASSSTSSEASRRFITLVQPFQPSDFDNLVEERRIDGKCGYAPCSNAPRSGSLGANVSWKLKAEGAGDYCSTECVRKALYVKAQLSEVPAWEREPPQQPQVVLYEDDRPRLTSPGSEVKSQGRSQVVNSHHLALERGETATSLKPNQVMTPSVVEKAYGSVKPASNVNISSSHTAIEGYEPASGSKRTARPNEVQDENDSDAEYLDTSPKDLIEQGEDDSWRDLFSNIDRG</sequence>
<organism evidence="1 2">
    <name type="scientific">Vermiconidia calcicola</name>
    <dbReference type="NCBI Taxonomy" id="1690605"/>
    <lineage>
        <taxon>Eukaryota</taxon>
        <taxon>Fungi</taxon>
        <taxon>Dikarya</taxon>
        <taxon>Ascomycota</taxon>
        <taxon>Pezizomycotina</taxon>
        <taxon>Dothideomycetes</taxon>
        <taxon>Dothideomycetidae</taxon>
        <taxon>Mycosphaerellales</taxon>
        <taxon>Extremaceae</taxon>
        <taxon>Vermiconidia</taxon>
    </lineage>
</organism>
<accession>A0ACC3MLG1</accession>
<proteinExistence type="predicted"/>